<dbReference type="AlphaFoldDB" id="A0A382HRG4"/>
<organism evidence="2">
    <name type="scientific">marine metagenome</name>
    <dbReference type="NCBI Taxonomy" id="408172"/>
    <lineage>
        <taxon>unclassified sequences</taxon>
        <taxon>metagenomes</taxon>
        <taxon>ecological metagenomes</taxon>
    </lineage>
</organism>
<reference evidence="2" key="1">
    <citation type="submission" date="2018-05" db="EMBL/GenBank/DDBJ databases">
        <authorList>
            <person name="Lanie J.A."/>
            <person name="Ng W.-L."/>
            <person name="Kazmierczak K.M."/>
            <person name="Andrzejewski T.M."/>
            <person name="Davidsen T.M."/>
            <person name="Wayne K.J."/>
            <person name="Tettelin H."/>
            <person name="Glass J.I."/>
            <person name="Rusch D."/>
            <person name="Podicherti R."/>
            <person name="Tsui H.-C.T."/>
            <person name="Winkler M.E."/>
        </authorList>
    </citation>
    <scope>NUCLEOTIDE SEQUENCE</scope>
</reference>
<dbReference type="PANTHER" id="PTHR42966">
    <property type="entry name" value="N-ACETYLNEURAMINATE SYNTHASE"/>
    <property type="match status" value="1"/>
</dbReference>
<dbReference type="PANTHER" id="PTHR42966:SF1">
    <property type="entry name" value="SIALIC ACID SYNTHASE"/>
    <property type="match status" value="1"/>
</dbReference>
<dbReference type="PROSITE" id="PS50844">
    <property type="entry name" value="AFP_LIKE"/>
    <property type="match status" value="1"/>
</dbReference>
<feature type="non-terminal residue" evidence="2">
    <location>
        <position position="319"/>
    </location>
</feature>
<dbReference type="SUPFAM" id="SSF51269">
    <property type="entry name" value="AFP III-like domain"/>
    <property type="match status" value="1"/>
</dbReference>
<feature type="domain" description="AFP-like" evidence="1">
    <location>
        <begin position="277"/>
        <end position="319"/>
    </location>
</feature>
<proteinExistence type="predicted"/>
<dbReference type="InterPro" id="IPR006190">
    <property type="entry name" value="SAF_AFP_Neu5Ac"/>
</dbReference>
<evidence type="ECO:0000259" key="1">
    <source>
        <dbReference type="PROSITE" id="PS50844"/>
    </source>
</evidence>
<dbReference type="SUPFAM" id="SSF51569">
    <property type="entry name" value="Aldolase"/>
    <property type="match status" value="1"/>
</dbReference>
<dbReference type="Gene3D" id="3.20.20.70">
    <property type="entry name" value="Aldolase class I"/>
    <property type="match status" value="1"/>
</dbReference>
<evidence type="ECO:0000313" key="2">
    <source>
        <dbReference type="EMBL" id="SVB89870.1"/>
    </source>
</evidence>
<accession>A0A382HRG4</accession>
<dbReference type="CDD" id="cd11615">
    <property type="entry name" value="SAF_NeuB_like"/>
    <property type="match status" value="1"/>
</dbReference>
<name>A0A382HRG4_9ZZZZ</name>
<dbReference type="NCBIfam" id="TIGR03569">
    <property type="entry name" value="NeuB_NnaB"/>
    <property type="match status" value="1"/>
</dbReference>
<dbReference type="InterPro" id="IPR013132">
    <property type="entry name" value="PseI/NeuA/B-like_N"/>
</dbReference>
<dbReference type="GO" id="GO:0016051">
    <property type="term" value="P:carbohydrate biosynthetic process"/>
    <property type="evidence" value="ECO:0007669"/>
    <property type="project" value="InterPro"/>
</dbReference>
<dbReference type="Pfam" id="PF03102">
    <property type="entry name" value="NeuB"/>
    <property type="match status" value="1"/>
</dbReference>
<dbReference type="InterPro" id="IPR013785">
    <property type="entry name" value="Aldolase_TIM"/>
</dbReference>
<dbReference type="InterPro" id="IPR020007">
    <property type="entry name" value="NeuB/NeuA"/>
</dbReference>
<dbReference type="InterPro" id="IPR051690">
    <property type="entry name" value="PseI-like"/>
</dbReference>
<dbReference type="GO" id="GO:0047444">
    <property type="term" value="F:N-acylneuraminate-9-phosphate synthase activity"/>
    <property type="evidence" value="ECO:0007669"/>
    <property type="project" value="TreeGrafter"/>
</dbReference>
<dbReference type="Gene3D" id="3.90.1210.10">
    <property type="entry name" value="Antifreeze-like/N-acetylneuraminic acid synthase C-terminal domain"/>
    <property type="match status" value="1"/>
</dbReference>
<dbReference type="InterPro" id="IPR013974">
    <property type="entry name" value="SAF"/>
</dbReference>
<dbReference type="InterPro" id="IPR036732">
    <property type="entry name" value="AFP_Neu5c_C_sf"/>
</dbReference>
<gene>
    <name evidence="2" type="ORF">METZ01_LOCUS242724</name>
</gene>
<dbReference type="EMBL" id="UINC01062855">
    <property type="protein sequence ID" value="SVB89870.1"/>
    <property type="molecule type" value="Genomic_DNA"/>
</dbReference>
<dbReference type="Pfam" id="PF08666">
    <property type="entry name" value="SAF"/>
    <property type="match status" value="1"/>
</dbReference>
<protein>
    <recommendedName>
        <fullName evidence="1">AFP-like domain-containing protein</fullName>
    </recommendedName>
</protein>
<dbReference type="InterPro" id="IPR057736">
    <property type="entry name" value="SAF_PseI/NeuA/NeuB"/>
</dbReference>
<sequence>MIIAEAGVNHNGRIDFAKRLVDAASTAGADFVKFQAFKSKHLVASSLEKAHYQKKSGRPSESQYEMLKKLELSQDELTELFIYCSKKIGFMASAFDEESLRFILNMDTEYLKVPSGEITNVPYLRLIGRKNKKVILSTGMSDMNEVEIAVKVLHQSGLAKKNLTILHCNTEYPTDFSDVNLNAMKTLESKFQTKVGYSDHTNGSHVAIAAVALGASIIEKHFTLNKKLKGPDHSASMEPKELVKFVESIRTTEEILGSHQKTPTKSEIKNINYARKVIVASRSISKGDKFSLKNVTVKRAGKGLSPLYWDKVIGSKAKK</sequence>